<feature type="non-terminal residue" evidence="1">
    <location>
        <position position="44"/>
    </location>
</feature>
<dbReference type="EMBL" id="PNOT02000334">
    <property type="protein sequence ID" value="TSE02834.1"/>
    <property type="molecule type" value="Genomic_DNA"/>
</dbReference>
<organism evidence="1 2">
    <name type="scientific">Mesorhizobium intechi</name>
    <dbReference type="NCBI Taxonomy" id="537601"/>
    <lineage>
        <taxon>Bacteria</taxon>
        <taxon>Pseudomonadati</taxon>
        <taxon>Pseudomonadota</taxon>
        <taxon>Alphaproteobacteria</taxon>
        <taxon>Hyphomicrobiales</taxon>
        <taxon>Phyllobacteriaceae</taxon>
        <taxon>Mesorhizobium</taxon>
    </lineage>
</organism>
<proteinExistence type="predicted"/>
<gene>
    <name evidence="1" type="ORF">C1D09_028455</name>
</gene>
<name>A0A8T9AIU0_9HYPH</name>
<reference evidence="1" key="1">
    <citation type="submission" date="2019-07" db="EMBL/GenBank/DDBJ databases">
        <title>Mesorhizobum intechiensis sp. nov. isolated from nodules of Lotus tenuis growing in lowlands of the Flooding Pampa, Argentina.</title>
        <authorList>
            <person name="Estrella M.J."/>
            <person name="Torres Tejerizo G.A."/>
            <person name="Cumpa Velazquez L.M."/>
            <person name="Fontana F."/>
            <person name="Hansen L."/>
            <person name="Pistorio M."/>
            <person name="Sannazzaro A.I."/>
        </authorList>
    </citation>
    <scope>NUCLEOTIDE SEQUENCE</scope>
    <source>
        <strain evidence="1">BD68</strain>
    </source>
</reference>
<evidence type="ECO:0000313" key="1">
    <source>
        <dbReference type="EMBL" id="TSE02834.1"/>
    </source>
</evidence>
<sequence length="44" mass="4233">MPAKQTLIVIGVIVAAAGMSGCTSTSQIKAAPALTETATVAGSD</sequence>
<evidence type="ECO:0000313" key="2">
    <source>
        <dbReference type="Proteomes" id="UP000235507"/>
    </source>
</evidence>
<dbReference type="Proteomes" id="UP000235507">
    <property type="component" value="Unassembled WGS sequence"/>
</dbReference>
<dbReference type="PROSITE" id="PS51257">
    <property type="entry name" value="PROKAR_LIPOPROTEIN"/>
    <property type="match status" value="1"/>
</dbReference>
<accession>A0A8T9AIU0</accession>
<protein>
    <submittedName>
        <fullName evidence="1">Lytic transglycosylase domain-containing protein</fullName>
    </submittedName>
</protein>
<dbReference type="AlphaFoldDB" id="A0A8T9AIU0"/>
<keyword evidence="2" id="KW-1185">Reference proteome</keyword>
<comment type="caution">
    <text evidence="1">The sequence shown here is derived from an EMBL/GenBank/DDBJ whole genome shotgun (WGS) entry which is preliminary data.</text>
</comment>